<accession>A0ABS3TLP8</accession>
<keyword evidence="3 6" id="KW-0479">Metal-binding</keyword>
<keyword evidence="1" id="KW-0813">Transport</keyword>
<dbReference type="RefSeq" id="WP_208311853.1">
    <property type="nucleotide sequence ID" value="NZ_JAELYA010000001.1"/>
</dbReference>
<keyword evidence="2 6" id="KW-0349">Heme</keyword>
<dbReference type="Gene3D" id="1.10.760.10">
    <property type="entry name" value="Cytochrome c-like domain"/>
    <property type="match status" value="1"/>
</dbReference>
<evidence type="ECO:0000313" key="10">
    <source>
        <dbReference type="Proteomes" id="UP000669060"/>
    </source>
</evidence>
<feature type="signal peptide" evidence="7">
    <location>
        <begin position="1"/>
        <end position="22"/>
    </location>
</feature>
<dbReference type="EMBL" id="JAELYA010000001">
    <property type="protein sequence ID" value="MBO3274048.1"/>
    <property type="molecule type" value="Genomic_DNA"/>
</dbReference>
<evidence type="ECO:0000256" key="7">
    <source>
        <dbReference type="SAM" id="SignalP"/>
    </source>
</evidence>
<dbReference type="Proteomes" id="UP000669060">
    <property type="component" value="Unassembled WGS sequence"/>
</dbReference>
<comment type="caution">
    <text evidence="9">The sequence shown here is derived from an EMBL/GenBank/DDBJ whole genome shotgun (WGS) entry which is preliminary data.</text>
</comment>
<dbReference type="InterPro" id="IPR002327">
    <property type="entry name" value="Cyt_c_1A/1B"/>
</dbReference>
<dbReference type="InterPro" id="IPR036909">
    <property type="entry name" value="Cyt_c-like_dom_sf"/>
</dbReference>
<proteinExistence type="predicted"/>
<protein>
    <submittedName>
        <fullName evidence="9">C-type cytochrome</fullName>
    </submittedName>
</protein>
<dbReference type="PROSITE" id="PS51007">
    <property type="entry name" value="CYTC"/>
    <property type="match status" value="1"/>
</dbReference>
<feature type="chain" id="PRO_5046817255" evidence="7">
    <location>
        <begin position="23"/>
        <end position="121"/>
    </location>
</feature>
<feature type="domain" description="Cytochrome c" evidence="8">
    <location>
        <begin position="23"/>
        <end position="121"/>
    </location>
</feature>
<organism evidence="9 10">
    <name type="scientific">Pseudomonas schmalbachii</name>
    <dbReference type="NCBI Taxonomy" id="2816993"/>
    <lineage>
        <taxon>Bacteria</taxon>
        <taxon>Pseudomonadati</taxon>
        <taxon>Pseudomonadota</taxon>
        <taxon>Gammaproteobacteria</taxon>
        <taxon>Pseudomonadales</taxon>
        <taxon>Pseudomonadaceae</taxon>
        <taxon>Pseudomonas</taxon>
    </lineage>
</organism>
<keyword evidence="4" id="KW-0249">Electron transport</keyword>
<evidence type="ECO:0000256" key="4">
    <source>
        <dbReference type="ARBA" id="ARBA00022982"/>
    </source>
</evidence>
<evidence type="ECO:0000256" key="2">
    <source>
        <dbReference type="ARBA" id="ARBA00022617"/>
    </source>
</evidence>
<dbReference type="InterPro" id="IPR009056">
    <property type="entry name" value="Cyt_c-like_dom"/>
</dbReference>
<dbReference type="Pfam" id="PF00034">
    <property type="entry name" value="Cytochrom_C"/>
    <property type="match status" value="1"/>
</dbReference>
<dbReference type="SUPFAM" id="SSF46626">
    <property type="entry name" value="Cytochrome c"/>
    <property type="match status" value="1"/>
</dbReference>
<keyword evidence="10" id="KW-1185">Reference proteome</keyword>
<gene>
    <name evidence="9" type="ORF">JFY56_02270</name>
</gene>
<evidence type="ECO:0000256" key="3">
    <source>
        <dbReference type="ARBA" id="ARBA00022723"/>
    </source>
</evidence>
<evidence type="ECO:0000256" key="1">
    <source>
        <dbReference type="ARBA" id="ARBA00022448"/>
    </source>
</evidence>
<reference evidence="9 10" key="1">
    <citation type="submission" date="2020-12" db="EMBL/GenBank/DDBJ databases">
        <title>Pseudomonas schmalbachii sp. nov. isolated from millipede gut.</title>
        <authorList>
            <person name="Shelomi M."/>
        </authorList>
    </citation>
    <scope>NUCLEOTIDE SEQUENCE [LARGE SCALE GENOMIC DNA]</scope>
    <source>
        <strain evidence="9 10">Milli4</strain>
    </source>
</reference>
<dbReference type="PANTHER" id="PTHR11961">
    <property type="entry name" value="CYTOCHROME C"/>
    <property type="match status" value="1"/>
</dbReference>
<evidence type="ECO:0000313" key="9">
    <source>
        <dbReference type="EMBL" id="MBO3274048.1"/>
    </source>
</evidence>
<evidence type="ECO:0000259" key="8">
    <source>
        <dbReference type="PROSITE" id="PS51007"/>
    </source>
</evidence>
<keyword evidence="7" id="KW-0732">Signal</keyword>
<dbReference type="PRINTS" id="PR00604">
    <property type="entry name" value="CYTCHRMECIAB"/>
</dbReference>
<keyword evidence="5 6" id="KW-0408">Iron</keyword>
<name>A0ABS3TLP8_9PSED</name>
<evidence type="ECO:0000256" key="5">
    <source>
        <dbReference type="ARBA" id="ARBA00023004"/>
    </source>
</evidence>
<sequence length="121" mass="13008">MQYLTHLFAGSAMLAIGFAAHAADCANGPQVFQTKCSACHALDADRVGPHLQGVVGRPIGAVKGYTYSSDLAGANDTWSLERLDHWLTAPARMFPETSMAFGGLRKAEERQAVICYLQNHG</sequence>
<evidence type="ECO:0000256" key="6">
    <source>
        <dbReference type="PROSITE-ProRule" id="PRU00433"/>
    </source>
</evidence>